<proteinExistence type="predicted"/>
<dbReference type="SUPFAM" id="SSF47413">
    <property type="entry name" value="lambda repressor-like DNA-binding domains"/>
    <property type="match status" value="1"/>
</dbReference>
<dbReference type="EMBL" id="CP064931">
    <property type="protein sequence ID" value="QPK09209.1"/>
    <property type="molecule type" value="Genomic_DNA"/>
</dbReference>
<protein>
    <submittedName>
        <fullName evidence="1">Helix-turn-helix transcriptional regulator</fullName>
    </submittedName>
</protein>
<organism evidence="1 2">
    <name type="scientific">Rhizobium phaseoli</name>
    <dbReference type="NCBI Taxonomy" id="396"/>
    <lineage>
        <taxon>Bacteria</taxon>
        <taxon>Pseudomonadati</taxon>
        <taxon>Pseudomonadota</taxon>
        <taxon>Alphaproteobacteria</taxon>
        <taxon>Hyphomicrobiales</taxon>
        <taxon>Rhizobiaceae</taxon>
        <taxon>Rhizobium/Agrobacterium group</taxon>
        <taxon>Rhizobium</taxon>
    </lineage>
</organism>
<dbReference type="Pfam" id="PF01381">
    <property type="entry name" value="HTH_3"/>
    <property type="match status" value="1"/>
</dbReference>
<dbReference type="PROSITE" id="PS50943">
    <property type="entry name" value="HTH_CROC1"/>
    <property type="match status" value="1"/>
</dbReference>
<dbReference type="Gene3D" id="1.10.260.40">
    <property type="entry name" value="lambda repressor-like DNA-binding domains"/>
    <property type="match status" value="2"/>
</dbReference>
<evidence type="ECO:0000313" key="2">
    <source>
        <dbReference type="Proteomes" id="UP000540266"/>
    </source>
</evidence>
<evidence type="ECO:0000313" key="1">
    <source>
        <dbReference type="EMBL" id="QPK09209.1"/>
    </source>
</evidence>
<sequence length="148" mass="16319">MLGKTQEWLANAAKITPAVVIGLESPKRKFPDDHTLSLVKAVFEANGLELTAATEDQGEAVRWREPSGKSWTECLRHARAMLGISLDEMAEKSGIGRSAIARLERGDHKRVPEQSASKLRDVLFDNGVLVIPESRDQGAGVRARVKYR</sequence>
<dbReference type="RefSeq" id="WP_167860900.1">
    <property type="nucleotide sequence ID" value="NZ_CP064931.1"/>
</dbReference>
<dbReference type="GO" id="GO:0003677">
    <property type="term" value="F:DNA binding"/>
    <property type="evidence" value="ECO:0007669"/>
    <property type="project" value="InterPro"/>
</dbReference>
<dbReference type="InterPro" id="IPR010982">
    <property type="entry name" value="Lambda_DNA-bd_dom_sf"/>
</dbReference>
<dbReference type="InterPro" id="IPR001387">
    <property type="entry name" value="Cro/C1-type_HTH"/>
</dbReference>
<accession>A0A7X6FAX6</accession>
<dbReference type="SMART" id="SM00530">
    <property type="entry name" value="HTH_XRE"/>
    <property type="match status" value="1"/>
</dbReference>
<dbReference type="Proteomes" id="UP000540266">
    <property type="component" value="Chromosome"/>
</dbReference>
<reference evidence="1 2" key="1">
    <citation type="submission" date="2020-11" db="EMBL/GenBank/DDBJ databases">
        <title>Indigenous Rhizobia Nodulating Common beans in Western Kenya.</title>
        <authorList>
            <person name="Wekesa C.S."/>
            <person name="Oelmueller R."/>
            <person name="Furch A.C."/>
        </authorList>
    </citation>
    <scope>NUCLEOTIDE SEQUENCE [LARGE SCALE GENOMIC DNA]</scope>
    <source>
        <strain evidence="2">BS3</strain>
    </source>
</reference>
<name>A0A7X6FAX6_9HYPH</name>
<dbReference type="AlphaFoldDB" id="A0A7X6FAX6"/>
<gene>
    <name evidence="1" type="ORF">HER27_001085</name>
</gene>
<dbReference type="CDD" id="cd00093">
    <property type="entry name" value="HTH_XRE"/>
    <property type="match status" value="1"/>
</dbReference>